<protein>
    <submittedName>
        <fullName evidence="3">Uncharacterized protein</fullName>
    </submittedName>
</protein>
<dbReference type="SUPFAM" id="SSF56601">
    <property type="entry name" value="beta-lactamase/transpeptidase-like"/>
    <property type="match status" value="1"/>
</dbReference>
<feature type="domain" description="Penicillin binding protein A dimerisation" evidence="2">
    <location>
        <begin position="52"/>
        <end position="133"/>
    </location>
</feature>
<comment type="caution">
    <text evidence="3">The sequence shown here is derived from an EMBL/GenBank/DDBJ whole genome shotgun (WGS) entry which is preliminary data.</text>
</comment>
<dbReference type="GO" id="GO:0071972">
    <property type="term" value="F:peptidoglycan L,D-transpeptidase activity"/>
    <property type="evidence" value="ECO:0007669"/>
    <property type="project" value="TreeGrafter"/>
</dbReference>
<feature type="domain" description="Penicillin-binding protein transpeptidase" evidence="1">
    <location>
        <begin position="154"/>
        <end position="459"/>
    </location>
</feature>
<evidence type="ECO:0000313" key="4">
    <source>
        <dbReference type="Proteomes" id="UP000178086"/>
    </source>
</evidence>
<evidence type="ECO:0000259" key="2">
    <source>
        <dbReference type="Pfam" id="PF21922"/>
    </source>
</evidence>
<dbReference type="GO" id="GO:0008658">
    <property type="term" value="F:penicillin binding"/>
    <property type="evidence" value="ECO:0007669"/>
    <property type="project" value="InterPro"/>
</dbReference>
<dbReference type="InterPro" id="IPR012338">
    <property type="entry name" value="Beta-lactam/transpept-like"/>
</dbReference>
<organism evidence="3 4">
    <name type="scientific">Candidatus Aquicultor primus</name>
    <dbReference type="NCBI Taxonomy" id="1797195"/>
    <lineage>
        <taxon>Bacteria</taxon>
        <taxon>Bacillati</taxon>
        <taxon>Actinomycetota</taxon>
        <taxon>Candidatus Aquicultoria</taxon>
        <taxon>Candidatus Aquicultorales</taxon>
        <taxon>Candidatus Aquicultoraceae</taxon>
        <taxon>Candidatus Aquicultor</taxon>
    </lineage>
</organism>
<name>A0A1F2USV3_9ACTN</name>
<dbReference type="Pfam" id="PF00905">
    <property type="entry name" value="Transpeptidase"/>
    <property type="match status" value="1"/>
</dbReference>
<dbReference type="AlphaFoldDB" id="A0A1F2USV3"/>
<accession>A0A1F2USV3</accession>
<dbReference type="InterPro" id="IPR050515">
    <property type="entry name" value="Beta-lactam/transpept"/>
</dbReference>
<proteinExistence type="predicted"/>
<evidence type="ECO:0000259" key="1">
    <source>
        <dbReference type="Pfam" id="PF00905"/>
    </source>
</evidence>
<reference evidence="3 4" key="1">
    <citation type="journal article" date="2016" name="Nat. Commun.">
        <title>Thousands of microbial genomes shed light on interconnected biogeochemical processes in an aquifer system.</title>
        <authorList>
            <person name="Anantharaman K."/>
            <person name="Brown C.T."/>
            <person name="Hug L.A."/>
            <person name="Sharon I."/>
            <person name="Castelle C.J."/>
            <person name="Probst A.J."/>
            <person name="Thomas B.C."/>
            <person name="Singh A."/>
            <person name="Wilkins M.J."/>
            <person name="Karaoz U."/>
            <person name="Brodie E.L."/>
            <person name="Williams K.H."/>
            <person name="Hubbard S.S."/>
            <person name="Banfield J.F."/>
        </authorList>
    </citation>
    <scope>NUCLEOTIDE SEQUENCE [LARGE SCALE GENOMIC DNA]</scope>
</reference>
<gene>
    <name evidence="3" type="ORF">A2074_08110</name>
</gene>
<sequence length="466" mass="49455">MNKRIGRLGAAFTAAFLILVLNLTYLQFLGAQKLAAKPENVRPLLTERRIERGDIISADNVVLARSHADGAGYVRSYPERALAAPITGFYSTKYGRAGLELTYNDYLSGKSKVSSLDGYMKRLLGKDVPGNTITLTLDMRLERAAAQALGTRKGAVVALDPRTGAVLALVSRPSYDPNKIDTDWEALSGGGEGVLVNRVTQGRFVPGSSFKIVSAAAALERGRISPSTTFEAPAQLTVHGGKVTNYEGTSFGEVSFETAFAKSINTVFAQTGVDLGGDKLVAESEQFGFNRDIPFDLPTSMSKLPAAKDMDPLEVAWMAVGQGRIEASPLSMALVGAAVANRGEIRQPYLVARATEHDGTVVFERKPRTWLRPVSEETAEALAAMMEKVVDEGTGGAARINGVRVAGKTGTAEVGKGAPHAWFVGFAPADDPTIVVAVIVENAGTGGKVAAPIAKEVMKTWIGKND</sequence>
<dbReference type="PANTHER" id="PTHR30627:SF24">
    <property type="entry name" value="PENICILLIN-BINDING PROTEIN 4B"/>
    <property type="match status" value="1"/>
</dbReference>
<dbReference type="InterPro" id="IPR001460">
    <property type="entry name" value="PCN-bd_Tpept"/>
</dbReference>
<dbReference type="GO" id="GO:0071555">
    <property type="term" value="P:cell wall organization"/>
    <property type="evidence" value="ECO:0007669"/>
    <property type="project" value="TreeGrafter"/>
</dbReference>
<dbReference type="GO" id="GO:0005886">
    <property type="term" value="C:plasma membrane"/>
    <property type="evidence" value="ECO:0007669"/>
    <property type="project" value="TreeGrafter"/>
</dbReference>
<dbReference type="Proteomes" id="UP000178086">
    <property type="component" value="Unassembled WGS sequence"/>
</dbReference>
<dbReference type="PANTHER" id="PTHR30627">
    <property type="entry name" value="PEPTIDOGLYCAN D,D-TRANSPEPTIDASE"/>
    <property type="match status" value="1"/>
</dbReference>
<dbReference type="Gene3D" id="3.90.1310.10">
    <property type="entry name" value="Penicillin-binding protein 2a (Domain 2)"/>
    <property type="match status" value="1"/>
</dbReference>
<dbReference type="EMBL" id="MELI01000002">
    <property type="protein sequence ID" value="OFW36031.1"/>
    <property type="molecule type" value="Genomic_DNA"/>
</dbReference>
<dbReference type="InterPro" id="IPR054120">
    <property type="entry name" value="PBPA_dimer"/>
</dbReference>
<dbReference type="Pfam" id="PF21922">
    <property type="entry name" value="PBP_dimer_2"/>
    <property type="match status" value="1"/>
</dbReference>
<dbReference type="Gene3D" id="3.40.710.10">
    <property type="entry name" value="DD-peptidase/beta-lactamase superfamily"/>
    <property type="match status" value="1"/>
</dbReference>
<evidence type="ECO:0000313" key="3">
    <source>
        <dbReference type="EMBL" id="OFW36031.1"/>
    </source>
</evidence>